<dbReference type="EMBL" id="AHMU02000065">
    <property type="protein sequence ID" value="EMN20563.1"/>
    <property type="molecule type" value="Genomic_DNA"/>
</dbReference>
<reference evidence="2 3" key="1">
    <citation type="submission" date="2013-01" db="EMBL/GenBank/DDBJ databases">
        <authorList>
            <person name="Harkins D.M."/>
            <person name="Durkin A.S."/>
            <person name="Brinkac L.M."/>
            <person name="Haft D.H."/>
            <person name="Selengut J.D."/>
            <person name="Sanka R."/>
            <person name="DePew J."/>
            <person name="Purushe J."/>
            <person name="Hartskeerl R.A."/>
            <person name="Ahmed A."/>
            <person name="van der Linden H."/>
            <person name="Goris M.G.A."/>
            <person name="Vinetz J.M."/>
            <person name="Sutton G.G."/>
            <person name="Nierman W.C."/>
            <person name="Fouts D.E."/>
        </authorList>
    </citation>
    <scope>NUCLEOTIDE SEQUENCE [LARGE SCALE GENOMIC DNA]</scope>
    <source>
        <strain evidence="2 3">MAVJ 401</strain>
    </source>
</reference>
<comment type="caution">
    <text evidence="2">The sequence shown here is derived from an EMBL/GenBank/DDBJ whole genome shotgun (WGS) entry which is preliminary data.</text>
</comment>
<sequence length="140" mass="16081">MNQLESKKLRWKLTVGLELLTSIMAVPLAVLFVISAGGYDFSQSIGMIVSSTISLITSFVVPSVRFVILGRLLKNLEDKNWFSLNSKEKSEIKTKILNFPLYNSWFYVIQWSYGIFAAWKSYTCFSFQNQSNRFPLLSFP</sequence>
<dbReference type="Proteomes" id="UP000012106">
    <property type="component" value="Unassembled WGS sequence"/>
</dbReference>
<keyword evidence="1" id="KW-0472">Membrane</keyword>
<dbReference type="AlphaFoldDB" id="M6JLS4"/>
<name>M6JLS4_9LEPT</name>
<protein>
    <submittedName>
        <fullName evidence="2">Uncharacterized protein</fullName>
    </submittedName>
</protein>
<evidence type="ECO:0000313" key="3">
    <source>
        <dbReference type="Proteomes" id="UP000012106"/>
    </source>
</evidence>
<feature type="transmembrane region" description="Helical" evidence="1">
    <location>
        <begin position="20"/>
        <end position="39"/>
    </location>
</feature>
<feature type="transmembrane region" description="Helical" evidence="1">
    <location>
        <begin position="45"/>
        <end position="68"/>
    </location>
</feature>
<keyword evidence="1" id="KW-0812">Transmembrane</keyword>
<evidence type="ECO:0000256" key="1">
    <source>
        <dbReference type="SAM" id="Phobius"/>
    </source>
</evidence>
<proteinExistence type="predicted"/>
<accession>M6JLS4</accession>
<organism evidence="2 3">
    <name type="scientific">Leptospira santarosai serovar Arenal str. MAVJ 401</name>
    <dbReference type="NCBI Taxonomy" id="1049976"/>
    <lineage>
        <taxon>Bacteria</taxon>
        <taxon>Pseudomonadati</taxon>
        <taxon>Spirochaetota</taxon>
        <taxon>Spirochaetia</taxon>
        <taxon>Leptospirales</taxon>
        <taxon>Leptospiraceae</taxon>
        <taxon>Leptospira</taxon>
    </lineage>
</organism>
<keyword evidence="1" id="KW-1133">Transmembrane helix</keyword>
<gene>
    <name evidence="2" type="ORF">LEP1GSC063_3119</name>
</gene>
<evidence type="ECO:0000313" key="2">
    <source>
        <dbReference type="EMBL" id="EMN20563.1"/>
    </source>
</evidence>